<sequence length="41" mass="4824">MELSEEERIAIETELMKYATDINDVMIMFVPKQMGSSSRLW</sequence>
<protein>
    <submittedName>
        <fullName evidence="1">Uncharacterized protein</fullName>
    </submittedName>
</protein>
<reference evidence="1" key="1">
    <citation type="submission" date="2019-08" db="EMBL/GenBank/DDBJ databases">
        <authorList>
            <person name="Kucharzyk K."/>
            <person name="Murdoch R.W."/>
            <person name="Higgins S."/>
            <person name="Loffler F."/>
        </authorList>
    </citation>
    <scope>NUCLEOTIDE SEQUENCE</scope>
</reference>
<name>A0A645BHJ1_9ZZZZ</name>
<organism evidence="1">
    <name type="scientific">bioreactor metagenome</name>
    <dbReference type="NCBI Taxonomy" id="1076179"/>
    <lineage>
        <taxon>unclassified sequences</taxon>
        <taxon>metagenomes</taxon>
        <taxon>ecological metagenomes</taxon>
    </lineage>
</organism>
<gene>
    <name evidence="1" type="ORF">SDC9_111832</name>
</gene>
<evidence type="ECO:0000313" key="1">
    <source>
        <dbReference type="EMBL" id="MPM64940.1"/>
    </source>
</evidence>
<dbReference type="AlphaFoldDB" id="A0A645BHJ1"/>
<accession>A0A645BHJ1</accession>
<dbReference type="EMBL" id="VSSQ01020238">
    <property type="protein sequence ID" value="MPM64940.1"/>
    <property type="molecule type" value="Genomic_DNA"/>
</dbReference>
<proteinExistence type="predicted"/>
<comment type="caution">
    <text evidence="1">The sequence shown here is derived from an EMBL/GenBank/DDBJ whole genome shotgun (WGS) entry which is preliminary data.</text>
</comment>